<dbReference type="GeneID" id="19111908"/>
<dbReference type="Proteomes" id="UP000011761">
    <property type="component" value="Unassembled WGS sequence"/>
</dbReference>
<reference evidence="1 2" key="1">
    <citation type="journal article" date="2012" name="PLoS Pathog.">
        <title>Diverse lifestyles and strategies of plant pathogenesis encoded in the genomes of eighteen Dothideomycetes fungi.</title>
        <authorList>
            <person name="Ohm R.A."/>
            <person name="Feau N."/>
            <person name="Henrissat B."/>
            <person name="Schoch C.L."/>
            <person name="Horwitz B.A."/>
            <person name="Barry K.W."/>
            <person name="Condon B.J."/>
            <person name="Copeland A.C."/>
            <person name="Dhillon B."/>
            <person name="Glaser F."/>
            <person name="Hesse C.N."/>
            <person name="Kosti I."/>
            <person name="LaButti K."/>
            <person name="Lindquist E.A."/>
            <person name="Lucas S."/>
            <person name="Salamov A.A."/>
            <person name="Bradshaw R.E."/>
            <person name="Ciuffetti L."/>
            <person name="Hamelin R.C."/>
            <person name="Kema G.H.J."/>
            <person name="Lawrence C."/>
            <person name="Scott J.A."/>
            <person name="Spatafora J.W."/>
            <person name="Turgeon B.G."/>
            <person name="de Wit P.J.G.M."/>
            <person name="Zhong S."/>
            <person name="Goodwin S.B."/>
            <person name="Grigoriev I.V."/>
        </authorList>
    </citation>
    <scope>NUCLEOTIDE SEQUENCE [LARGE SCALE GENOMIC DNA]</scope>
    <source>
        <strain evidence="1 2">UAMH 10762</strain>
    </source>
</reference>
<proteinExistence type="predicted"/>
<dbReference type="HOGENOM" id="CLU_2670690_0_0_1"/>
<organism evidence="1 2">
    <name type="scientific">Baudoinia panamericana (strain UAMH 10762)</name>
    <name type="common">Angels' share fungus</name>
    <name type="synonym">Baudoinia compniacensis (strain UAMH 10762)</name>
    <dbReference type="NCBI Taxonomy" id="717646"/>
    <lineage>
        <taxon>Eukaryota</taxon>
        <taxon>Fungi</taxon>
        <taxon>Dikarya</taxon>
        <taxon>Ascomycota</taxon>
        <taxon>Pezizomycotina</taxon>
        <taxon>Dothideomycetes</taxon>
        <taxon>Dothideomycetidae</taxon>
        <taxon>Mycosphaerellales</taxon>
        <taxon>Teratosphaeriaceae</taxon>
        <taxon>Baudoinia</taxon>
    </lineage>
</organism>
<name>M2MXT2_BAUPA</name>
<dbReference type="KEGG" id="bcom:BAUCODRAFT_329525"/>
<gene>
    <name evidence="1" type="ORF">BAUCODRAFT_329525</name>
</gene>
<keyword evidence="2" id="KW-1185">Reference proteome</keyword>
<dbReference type="RefSeq" id="XP_007681772.1">
    <property type="nucleotide sequence ID" value="XM_007683582.1"/>
</dbReference>
<dbReference type="AlphaFoldDB" id="M2MXT2"/>
<evidence type="ECO:0000313" key="1">
    <source>
        <dbReference type="EMBL" id="EMC91464.1"/>
    </source>
</evidence>
<protein>
    <submittedName>
        <fullName evidence="1">Uncharacterized protein</fullName>
    </submittedName>
</protein>
<dbReference type="EMBL" id="KB445564">
    <property type="protein sequence ID" value="EMC91464.1"/>
    <property type="molecule type" value="Genomic_DNA"/>
</dbReference>
<sequence>MTHPLRPWQHTTRDVSTHNAPVEHRWLRSMGFSLLGHLHTSSLGRRLVALGSGLGVHLRSIIHRQRGSDSNLLLI</sequence>
<evidence type="ECO:0000313" key="2">
    <source>
        <dbReference type="Proteomes" id="UP000011761"/>
    </source>
</evidence>
<accession>M2MXT2</accession>